<evidence type="ECO:0000313" key="7">
    <source>
        <dbReference type="EMBL" id="CAH1107452.1"/>
    </source>
</evidence>
<evidence type="ECO:0000313" key="8">
    <source>
        <dbReference type="Proteomes" id="UP001153636"/>
    </source>
</evidence>
<dbReference type="Pfam" id="PF13873">
    <property type="entry name" value="Myb_DNA-bind_5"/>
    <property type="match status" value="1"/>
</dbReference>
<name>A0A9P0GFI5_9CUCU</name>
<dbReference type="EMBL" id="OV651833">
    <property type="protein sequence ID" value="CAH1107452.1"/>
    <property type="molecule type" value="Genomic_DNA"/>
</dbReference>
<evidence type="ECO:0000259" key="6">
    <source>
        <dbReference type="Pfam" id="PF13873"/>
    </source>
</evidence>
<comment type="subunit">
    <text evidence="1">Self-associates forming complexes of several hundred monomers.</text>
</comment>
<gene>
    <name evidence="7" type="ORF">PSYICH_LOCUS8078</name>
</gene>
<keyword evidence="8" id="KW-1185">Reference proteome</keyword>
<keyword evidence="3" id="KW-0805">Transcription regulation</keyword>
<evidence type="ECO:0000256" key="5">
    <source>
        <dbReference type="ARBA" id="ARBA00025466"/>
    </source>
</evidence>
<comment type="function">
    <text evidence="5">Involved in transvection phenomena (= synapsis-dependent gene expression), where the synaptic pairing of chromosomes carrying genes with which zeste interacts influences the expression of these genes. Zeste binds to DNA and stimulates transcription from a nearby promoter.</text>
</comment>
<dbReference type="AlphaFoldDB" id="A0A9P0GFI5"/>
<accession>A0A9P0GFI5</accession>
<proteinExistence type="predicted"/>
<evidence type="ECO:0000256" key="3">
    <source>
        <dbReference type="ARBA" id="ARBA00023015"/>
    </source>
</evidence>
<dbReference type="OrthoDB" id="6769707at2759"/>
<evidence type="ECO:0000256" key="4">
    <source>
        <dbReference type="ARBA" id="ARBA00023163"/>
    </source>
</evidence>
<organism evidence="7 8">
    <name type="scientific">Psylliodes chrysocephalus</name>
    <dbReference type="NCBI Taxonomy" id="3402493"/>
    <lineage>
        <taxon>Eukaryota</taxon>
        <taxon>Metazoa</taxon>
        <taxon>Ecdysozoa</taxon>
        <taxon>Arthropoda</taxon>
        <taxon>Hexapoda</taxon>
        <taxon>Insecta</taxon>
        <taxon>Pterygota</taxon>
        <taxon>Neoptera</taxon>
        <taxon>Endopterygota</taxon>
        <taxon>Coleoptera</taxon>
        <taxon>Polyphaga</taxon>
        <taxon>Cucujiformia</taxon>
        <taxon>Chrysomeloidea</taxon>
        <taxon>Chrysomelidae</taxon>
        <taxon>Galerucinae</taxon>
        <taxon>Alticini</taxon>
        <taxon>Psylliodes</taxon>
    </lineage>
</organism>
<feature type="domain" description="Myb/SANT-like DNA-binding" evidence="6">
    <location>
        <begin position="12"/>
        <end position="75"/>
    </location>
</feature>
<dbReference type="Proteomes" id="UP001153636">
    <property type="component" value="Chromosome 21"/>
</dbReference>
<dbReference type="PANTHER" id="PTHR21411">
    <property type="entry name" value="APONTIC"/>
    <property type="match status" value="1"/>
</dbReference>
<dbReference type="PANTHER" id="PTHR21411:SF0">
    <property type="entry name" value="REGULATORY PROTEIN ZESTE"/>
    <property type="match status" value="1"/>
</dbReference>
<dbReference type="InterPro" id="IPR028002">
    <property type="entry name" value="Myb_DNA-bind_5"/>
</dbReference>
<evidence type="ECO:0000256" key="1">
    <source>
        <dbReference type="ARBA" id="ARBA00011764"/>
    </source>
</evidence>
<evidence type="ECO:0000256" key="2">
    <source>
        <dbReference type="ARBA" id="ARBA00016807"/>
    </source>
</evidence>
<protein>
    <recommendedName>
        <fullName evidence="2">Regulatory protein zeste</fullName>
    </recommendedName>
</protein>
<sequence length="313" mass="36276">MKSEIPEVPIIQEVECLLSLVEQFKDILENKETDMVTWKLKEKAWVNLSENFNSMWFPTRAPRQLREKWSNIKKYSFKKNELYKTGGGNPQVCMITQKDERVKELIGVAVTGLENDYDDDSHVHNSEQLISGNIDETWATWNPQSLRKPVSEQLSVVETQPQNSGPTWSAMQITLQHLEKLMKQKSEAGSKKCIKVTPNQLGIASTSGFQSQMLRLVHSEIASNQIEETNNDGSTARKFKKNASNNQLYKKVKINCLSEAKLELIKIQQQCLINEERRKEEEHTLEISQMKAEHEMRIKKFHYEVEILKRNLE</sequence>
<keyword evidence="4" id="KW-0804">Transcription</keyword>
<reference evidence="7" key="1">
    <citation type="submission" date="2022-01" db="EMBL/GenBank/DDBJ databases">
        <authorList>
            <person name="King R."/>
        </authorList>
    </citation>
    <scope>NUCLEOTIDE SEQUENCE</scope>
</reference>